<name>A0A7J6E278_CANSA</name>
<dbReference type="Pfam" id="PF13456">
    <property type="entry name" value="RVT_3"/>
    <property type="match status" value="1"/>
</dbReference>
<dbReference type="PANTHER" id="PTHR47723">
    <property type="entry name" value="OS05G0353850 PROTEIN"/>
    <property type="match status" value="1"/>
</dbReference>
<comment type="caution">
    <text evidence="2">The sequence shown here is derived from an EMBL/GenBank/DDBJ whole genome shotgun (WGS) entry which is preliminary data.</text>
</comment>
<keyword evidence="3" id="KW-1185">Reference proteome</keyword>
<dbReference type="SUPFAM" id="SSF53098">
    <property type="entry name" value="Ribonuclease H-like"/>
    <property type="match status" value="1"/>
</dbReference>
<reference evidence="2 3" key="1">
    <citation type="journal article" date="2020" name="bioRxiv">
        <title>Sequence and annotation of 42 cannabis genomes reveals extensive copy number variation in cannabinoid synthesis and pathogen resistance genes.</title>
        <authorList>
            <person name="Mckernan K.J."/>
            <person name="Helbert Y."/>
            <person name="Kane L.T."/>
            <person name="Ebling H."/>
            <person name="Zhang L."/>
            <person name="Liu B."/>
            <person name="Eaton Z."/>
            <person name="Mclaughlin S."/>
            <person name="Kingan S."/>
            <person name="Baybayan P."/>
            <person name="Concepcion G."/>
            <person name="Jordan M."/>
            <person name="Riva A."/>
            <person name="Barbazuk W."/>
            <person name="Harkins T."/>
        </authorList>
    </citation>
    <scope>NUCLEOTIDE SEQUENCE [LARGE SCALE GENOMIC DNA]</scope>
    <source>
        <strain evidence="3">cv. Jamaican Lion 4</strain>
        <tissue evidence="2">Leaf</tissue>
    </source>
</reference>
<dbReference type="Proteomes" id="UP000583929">
    <property type="component" value="Unassembled WGS sequence"/>
</dbReference>
<dbReference type="InterPro" id="IPR012337">
    <property type="entry name" value="RNaseH-like_sf"/>
</dbReference>
<protein>
    <recommendedName>
        <fullName evidence="1">RNase H type-1 domain-containing protein</fullName>
    </recommendedName>
</protein>
<sequence length="154" mass="16907">MYAADCVDACYFVDASVLHSNAAELLAILTALEQAWKENFHSIILHSDSKIAVEALRLGELPLAWGSYQVFKKCLKFSAMLSVACVFVNRELNSLADQLAHQARVDHFSLSSNIIISGIRNHIRRSVDVYGKGDDDDVVSMVVAEAIPVTLAEV</sequence>
<dbReference type="AlphaFoldDB" id="A0A7J6E278"/>
<dbReference type="GO" id="GO:0003676">
    <property type="term" value="F:nucleic acid binding"/>
    <property type="evidence" value="ECO:0007669"/>
    <property type="project" value="InterPro"/>
</dbReference>
<dbReference type="EMBL" id="JAATIQ010000526">
    <property type="protein sequence ID" value="KAF4352533.1"/>
    <property type="molecule type" value="Genomic_DNA"/>
</dbReference>
<dbReference type="GO" id="GO:0004523">
    <property type="term" value="F:RNA-DNA hybrid ribonuclease activity"/>
    <property type="evidence" value="ECO:0007669"/>
    <property type="project" value="InterPro"/>
</dbReference>
<accession>A0A7J6E278</accession>
<feature type="domain" description="RNase H type-1" evidence="1">
    <location>
        <begin position="18"/>
        <end position="103"/>
    </location>
</feature>
<dbReference type="CDD" id="cd06222">
    <property type="entry name" value="RNase_H_like"/>
    <property type="match status" value="1"/>
</dbReference>
<evidence type="ECO:0000313" key="2">
    <source>
        <dbReference type="EMBL" id="KAF4352533.1"/>
    </source>
</evidence>
<dbReference type="InterPro" id="IPR053151">
    <property type="entry name" value="RNase_H-like"/>
</dbReference>
<evidence type="ECO:0000259" key="1">
    <source>
        <dbReference type="Pfam" id="PF13456"/>
    </source>
</evidence>
<gene>
    <name evidence="2" type="ORF">G4B88_013363</name>
</gene>
<dbReference type="InterPro" id="IPR002156">
    <property type="entry name" value="RNaseH_domain"/>
</dbReference>
<dbReference type="Gene3D" id="3.30.420.10">
    <property type="entry name" value="Ribonuclease H-like superfamily/Ribonuclease H"/>
    <property type="match status" value="1"/>
</dbReference>
<dbReference type="PANTHER" id="PTHR47723:SF19">
    <property type="entry name" value="POLYNUCLEOTIDYL TRANSFERASE, RIBONUCLEASE H-LIKE SUPERFAMILY PROTEIN"/>
    <property type="match status" value="1"/>
</dbReference>
<dbReference type="InterPro" id="IPR036397">
    <property type="entry name" value="RNaseH_sf"/>
</dbReference>
<dbReference type="InterPro" id="IPR044730">
    <property type="entry name" value="RNase_H-like_dom_plant"/>
</dbReference>
<organism evidence="2 3">
    <name type="scientific">Cannabis sativa</name>
    <name type="common">Hemp</name>
    <name type="synonym">Marijuana</name>
    <dbReference type="NCBI Taxonomy" id="3483"/>
    <lineage>
        <taxon>Eukaryota</taxon>
        <taxon>Viridiplantae</taxon>
        <taxon>Streptophyta</taxon>
        <taxon>Embryophyta</taxon>
        <taxon>Tracheophyta</taxon>
        <taxon>Spermatophyta</taxon>
        <taxon>Magnoliopsida</taxon>
        <taxon>eudicotyledons</taxon>
        <taxon>Gunneridae</taxon>
        <taxon>Pentapetalae</taxon>
        <taxon>rosids</taxon>
        <taxon>fabids</taxon>
        <taxon>Rosales</taxon>
        <taxon>Cannabaceae</taxon>
        <taxon>Cannabis</taxon>
    </lineage>
</organism>
<proteinExistence type="predicted"/>
<evidence type="ECO:0000313" key="3">
    <source>
        <dbReference type="Proteomes" id="UP000583929"/>
    </source>
</evidence>